<reference evidence="1 2" key="1">
    <citation type="submission" date="2019-03" db="EMBL/GenBank/DDBJ databases">
        <title>Genome sequence of Thiobacillaceae bacterium LSR1, a sulfur-oxidizing bacterium isolated from freshwater sediment.</title>
        <authorList>
            <person name="Li S."/>
        </authorList>
    </citation>
    <scope>NUCLEOTIDE SEQUENCE [LARGE SCALE GENOMIC DNA]</scope>
    <source>
        <strain evidence="1 2">LSR1</strain>
    </source>
</reference>
<dbReference type="Proteomes" id="UP000295443">
    <property type="component" value="Unassembled WGS sequence"/>
</dbReference>
<gene>
    <name evidence="1" type="ORF">EZJ19_11580</name>
</gene>
<protein>
    <submittedName>
        <fullName evidence="1">Uncharacterized protein</fullName>
    </submittedName>
</protein>
<name>A0A4R1B5R6_9PROT</name>
<dbReference type="EMBL" id="SJZB01000042">
    <property type="protein sequence ID" value="TCJ12870.1"/>
    <property type="molecule type" value="Genomic_DNA"/>
</dbReference>
<evidence type="ECO:0000313" key="2">
    <source>
        <dbReference type="Proteomes" id="UP000295443"/>
    </source>
</evidence>
<dbReference type="RefSeq" id="WP_131447738.1">
    <property type="nucleotide sequence ID" value="NZ_SJZB01000042.1"/>
</dbReference>
<sequence length="160" mass="17549">MSTETLFTTQAAAEWLHEAISGESPDYWRQALINNRRPDRNPPHRIQFSTLGRAALYTLEALKGFAEFEKSRRLGRLKLTGRAAETIHAFGIGQSGGSTNGRKWRGGSANLSTDGDGNVFVQVIINEPLMVFVMSPDQSAEFGKELAEAGRAAKRQQGAK</sequence>
<dbReference type="AlphaFoldDB" id="A0A4R1B5R6"/>
<proteinExistence type="predicted"/>
<evidence type="ECO:0000313" key="1">
    <source>
        <dbReference type="EMBL" id="TCJ12870.1"/>
    </source>
</evidence>
<organism evidence="1 2">
    <name type="scientific">Parasulfuritortus cantonensis</name>
    <dbReference type="NCBI Taxonomy" id="2528202"/>
    <lineage>
        <taxon>Bacteria</taxon>
        <taxon>Pseudomonadati</taxon>
        <taxon>Pseudomonadota</taxon>
        <taxon>Betaproteobacteria</taxon>
        <taxon>Nitrosomonadales</taxon>
        <taxon>Thiobacillaceae</taxon>
        <taxon>Parasulfuritortus</taxon>
    </lineage>
</organism>
<dbReference type="OrthoDB" id="9134296at2"/>
<comment type="caution">
    <text evidence="1">The sequence shown here is derived from an EMBL/GenBank/DDBJ whole genome shotgun (WGS) entry which is preliminary data.</text>
</comment>
<accession>A0A4R1B5R6</accession>
<keyword evidence="2" id="KW-1185">Reference proteome</keyword>